<protein>
    <submittedName>
        <fullName evidence="2">Uncharacterized protein</fullName>
    </submittedName>
</protein>
<feature type="compositionally biased region" description="Basic and acidic residues" evidence="1">
    <location>
        <begin position="478"/>
        <end position="489"/>
    </location>
</feature>
<sequence>MRVPDGLRVPAGAGTWTLSTTVVGQTYRTTVPAGPHTAAECYDPRWDVSASAETVNADGVLQVRTTVTNDTDEPMQVGMAAAGAAADAVRLGAGETTTLAATTGDRRIDAGEAELKMTRWVADADGDLPPNNGVTPATPRRVSYTGAVLDPTAGGTAVLGDACTFDAATQTSSRTVSVPVDNTASTLAVRFAVQSGGATATAQVDGGTTGALEVAVPWGTTSLAVTADGRAAGTVEVPSFGSCATVSWPAENVAVDVATQCVDDRAQVVVTAHNRGGAAWSADLVHDGADAAELAAGGSVELRRNLGGLTAPEGSATLQLARTVEGERHVVEQTFSHDAVSCVVVAPRASLELGEIRVDEDWWRATSTRSVTVVLDNGGSNVPVDFRVVGPGGVDRQATVDGRSSSRVEMPAVLGPEGGSYTVSAGDWSTTLQVEPFTGTSGWCAAPGQWGQEYAVGDVASHRGTNYQYVGWGERDDEARNEAHDDRAGSDQATRGRRGPWAEIGRCEYR</sequence>
<dbReference type="EMBL" id="BAAAPM010000005">
    <property type="protein sequence ID" value="GAA1728982.1"/>
    <property type="molecule type" value="Genomic_DNA"/>
</dbReference>
<dbReference type="Proteomes" id="UP001501138">
    <property type="component" value="Unassembled WGS sequence"/>
</dbReference>
<keyword evidence="3" id="KW-1185">Reference proteome</keyword>
<proteinExistence type="predicted"/>
<gene>
    <name evidence="2" type="ORF">GCM10009809_25680</name>
</gene>
<reference evidence="2 3" key="1">
    <citation type="journal article" date="2019" name="Int. J. Syst. Evol. Microbiol.">
        <title>The Global Catalogue of Microorganisms (GCM) 10K type strain sequencing project: providing services to taxonomists for standard genome sequencing and annotation.</title>
        <authorList>
            <consortium name="The Broad Institute Genomics Platform"/>
            <consortium name="The Broad Institute Genome Sequencing Center for Infectious Disease"/>
            <person name="Wu L."/>
            <person name="Ma J."/>
        </authorList>
    </citation>
    <scope>NUCLEOTIDE SEQUENCE [LARGE SCALE GENOMIC DNA]</scope>
    <source>
        <strain evidence="2 3">JCM 15589</strain>
    </source>
</reference>
<accession>A0ABN2JJ19</accession>
<name>A0ABN2JJ19_9MICO</name>
<evidence type="ECO:0000313" key="2">
    <source>
        <dbReference type="EMBL" id="GAA1728982.1"/>
    </source>
</evidence>
<feature type="region of interest" description="Disordered" evidence="1">
    <location>
        <begin position="478"/>
        <end position="499"/>
    </location>
</feature>
<evidence type="ECO:0000313" key="3">
    <source>
        <dbReference type="Proteomes" id="UP001501138"/>
    </source>
</evidence>
<evidence type="ECO:0000256" key="1">
    <source>
        <dbReference type="SAM" id="MobiDB-lite"/>
    </source>
</evidence>
<organism evidence="2 3">
    <name type="scientific">Isoptericola hypogeus</name>
    <dbReference type="NCBI Taxonomy" id="300179"/>
    <lineage>
        <taxon>Bacteria</taxon>
        <taxon>Bacillati</taxon>
        <taxon>Actinomycetota</taxon>
        <taxon>Actinomycetes</taxon>
        <taxon>Micrococcales</taxon>
        <taxon>Promicromonosporaceae</taxon>
        <taxon>Isoptericola</taxon>
    </lineage>
</organism>
<comment type="caution">
    <text evidence="2">The sequence shown here is derived from an EMBL/GenBank/DDBJ whole genome shotgun (WGS) entry which is preliminary data.</text>
</comment>